<dbReference type="Pfam" id="PF05232">
    <property type="entry name" value="BTP"/>
    <property type="match status" value="2"/>
</dbReference>
<reference evidence="3 4" key="1">
    <citation type="submission" date="2018-06" db="EMBL/GenBank/DDBJ databases">
        <title>Genomic Encyclopedia of Type Strains, Phase IV (KMG-IV): sequencing the most valuable type-strain genomes for metagenomic binning, comparative biology and taxonomic classification.</title>
        <authorList>
            <person name="Goeker M."/>
        </authorList>
    </citation>
    <scope>NUCLEOTIDE SEQUENCE [LARGE SCALE GENOMIC DNA]</scope>
    <source>
        <strain evidence="3 4">DSM 25520</strain>
    </source>
</reference>
<accession>A0A366HLA2</accession>
<dbReference type="AlphaFoldDB" id="A0A366HLA2"/>
<dbReference type="Proteomes" id="UP000253628">
    <property type="component" value="Unassembled WGS sequence"/>
</dbReference>
<gene>
    <name evidence="3" type="ORF">DFR37_101477</name>
</gene>
<dbReference type="NCBIfam" id="NF033664">
    <property type="entry name" value="PACE_transport"/>
    <property type="match status" value="1"/>
</dbReference>
<keyword evidence="1" id="KW-0812">Transmembrane</keyword>
<evidence type="ECO:0000313" key="4">
    <source>
        <dbReference type="Proteomes" id="UP000253628"/>
    </source>
</evidence>
<feature type="transmembrane region" description="Helical" evidence="1">
    <location>
        <begin position="38"/>
        <end position="59"/>
    </location>
</feature>
<organism evidence="3 4">
    <name type="scientific">Eoetvoesiella caeni</name>
    <dbReference type="NCBI Taxonomy" id="645616"/>
    <lineage>
        <taxon>Bacteria</taxon>
        <taxon>Pseudomonadati</taxon>
        <taxon>Pseudomonadota</taxon>
        <taxon>Betaproteobacteria</taxon>
        <taxon>Burkholderiales</taxon>
        <taxon>Alcaligenaceae</taxon>
        <taxon>Eoetvoesiella</taxon>
    </lineage>
</organism>
<proteinExistence type="predicted"/>
<feature type="transmembrane region" description="Helical" evidence="1">
    <location>
        <begin position="108"/>
        <end position="131"/>
    </location>
</feature>
<feature type="domain" description="Chlorhexidine efflux transporter" evidence="2">
    <location>
        <begin position="6"/>
        <end position="68"/>
    </location>
</feature>
<feature type="domain" description="Chlorhexidine efflux transporter" evidence="2">
    <location>
        <begin position="74"/>
        <end position="137"/>
    </location>
</feature>
<feature type="transmembrane region" description="Helical" evidence="1">
    <location>
        <begin position="80"/>
        <end position="102"/>
    </location>
</feature>
<protein>
    <submittedName>
        <fullName evidence="3">Putative membrane protein</fullName>
    </submittedName>
</protein>
<dbReference type="RefSeq" id="WP_113931628.1">
    <property type="nucleotide sequence ID" value="NZ_JACCEU010000001.1"/>
</dbReference>
<evidence type="ECO:0000256" key="1">
    <source>
        <dbReference type="SAM" id="Phobius"/>
    </source>
</evidence>
<comment type="caution">
    <text evidence="3">The sequence shown here is derived from an EMBL/GenBank/DDBJ whole genome shotgun (WGS) entry which is preliminary data.</text>
</comment>
<dbReference type="EMBL" id="QNRQ01000001">
    <property type="protein sequence ID" value="RBP43347.1"/>
    <property type="molecule type" value="Genomic_DNA"/>
</dbReference>
<dbReference type="NCBIfam" id="NF033665">
    <property type="entry name" value="PACE_efflu_PCE"/>
    <property type="match status" value="1"/>
</dbReference>
<feature type="transmembrane region" description="Helical" evidence="1">
    <location>
        <begin position="12"/>
        <end position="32"/>
    </location>
</feature>
<dbReference type="OrthoDB" id="1631120at2"/>
<evidence type="ECO:0000313" key="3">
    <source>
        <dbReference type="EMBL" id="RBP43347.1"/>
    </source>
</evidence>
<keyword evidence="1" id="KW-1133">Transmembrane helix</keyword>
<keyword evidence="4" id="KW-1185">Reference proteome</keyword>
<dbReference type="InterPro" id="IPR007896">
    <property type="entry name" value="BTP_bacteria"/>
</dbReference>
<sequence>MQVYQRSIKERIVHALLFEILAIGISAPLAAWLTGKSIVSMGILTAVIAFMAIVWNMLYNWMFDNLQNRYRFERTVWIRMLHACGFELGLILVAVPFVAWWLDATLLYALITDIGLVLFYLPYAFFFNLGYDKLRERFIPSA</sequence>
<evidence type="ECO:0000259" key="2">
    <source>
        <dbReference type="Pfam" id="PF05232"/>
    </source>
</evidence>
<name>A0A366HLA2_9BURK</name>
<keyword evidence="1" id="KW-0472">Membrane</keyword>
<dbReference type="InterPro" id="IPR058208">
    <property type="entry name" value="PACE"/>
</dbReference>